<dbReference type="EMBL" id="JANBUO010000178">
    <property type="protein sequence ID" value="KAJ2806578.1"/>
    <property type="molecule type" value="Genomic_DNA"/>
</dbReference>
<dbReference type="OrthoDB" id="5557136at2759"/>
<comment type="caution">
    <text evidence="2">The sequence shown here is derived from an EMBL/GenBank/DDBJ whole genome shotgun (WGS) entry which is preliminary data.</text>
</comment>
<gene>
    <name evidence="2" type="ORF">H4R20_001637</name>
</gene>
<evidence type="ECO:0000313" key="3">
    <source>
        <dbReference type="Proteomes" id="UP001140094"/>
    </source>
</evidence>
<feature type="chain" id="PRO_5040939318" evidence="1">
    <location>
        <begin position="18"/>
        <end position="103"/>
    </location>
</feature>
<proteinExistence type="predicted"/>
<keyword evidence="3" id="KW-1185">Reference proteome</keyword>
<keyword evidence="1" id="KW-0732">Signal</keyword>
<feature type="signal peptide" evidence="1">
    <location>
        <begin position="1"/>
        <end position="17"/>
    </location>
</feature>
<accession>A0A9W8HWN8</accession>
<evidence type="ECO:0000256" key="1">
    <source>
        <dbReference type="SAM" id="SignalP"/>
    </source>
</evidence>
<reference evidence="2" key="1">
    <citation type="submission" date="2022-07" db="EMBL/GenBank/DDBJ databases">
        <title>Phylogenomic reconstructions and comparative analyses of Kickxellomycotina fungi.</title>
        <authorList>
            <person name="Reynolds N.K."/>
            <person name="Stajich J.E."/>
            <person name="Barry K."/>
            <person name="Grigoriev I.V."/>
            <person name="Crous P."/>
            <person name="Smith M.E."/>
        </authorList>
    </citation>
    <scope>NUCLEOTIDE SEQUENCE</scope>
    <source>
        <strain evidence="2">NRRL 1565</strain>
    </source>
</reference>
<evidence type="ECO:0000313" key="2">
    <source>
        <dbReference type="EMBL" id="KAJ2806578.1"/>
    </source>
</evidence>
<name>A0A9W8HWN8_9FUNG</name>
<dbReference type="AlphaFoldDB" id="A0A9W8HWN8"/>
<organism evidence="2 3">
    <name type="scientific">Coemansia guatemalensis</name>
    <dbReference type="NCBI Taxonomy" id="2761395"/>
    <lineage>
        <taxon>Eukaryota</taxon>
        <taxon>Fungi</taxon>
        <taxon>Fungi incertae sedis</taxon>
        <taxon>Zoopagomycota</taxon>
        <taxon>Kickxellomycotina</taxon>
        <taxon>Kickxellomycetes</taxon>
        <taxon>Kickxellales</taxon>
        <taxon>Kickxellaceae</taxon>
        <taxon>Coemansia</taxon>
    </lineage>
</organism>
<dbReference type="Proteomes" id="UP001140094">
    <property type="component" value="Unassembled WGS sequence"/>
</dbReference>
<sequence>MRFTLVIALFTAALASAAPVMRRDLDGAKAAFNTIQGSANYPALVANSNTFFSNLNGVASAEEVNRAIDQVNDQIAANNRDKVPVSQTAAWVSSIVNHFVADN</sequence>
<protein>
    <submittedName>
        <fullName evidence="2">Uncharacterized protein</fullName>
    </submittedName>
</protein>